<evidence type="ECO:0000256" key="2">
    <source>
        <dbReference type="SAM" id="SignalP"/>
    </source>
</evidence>
<name>A0A5A8DHM2_CAFRO</name>
<feature type="compositionally biased region" description="Low complexity" evidence="1">
    <location>
        <begin position="276"/>
        <end position="285"/>
    </location>
</feature>
<accession>A0A5A8DHM2</accession>
<evidence type="ECO:0000313" key="3">
    <source>
        <dbReference type="EMBL" id="KAA0165013.1"/>
    </source>
</evidence>
<feature type="compositionally biased region" description="Acidic residues" evidence="1">
    <location>
        <begin position="186"/>
        <end position="197"/>
    </location>
</feature>
<feature type="chain" id="PRO_5022941797" evidence="2">
    <location>
        <begin position="26"/>
        <end position="467"/>
    </location>
</feature>
<feature type="compositionally biased region" description="Acidic residues" evidence="1">
    <location>
        <begin position="142"/>
        <end position="151"/>
    </location>
</feature>
<feature type="compositionally biased region" description="Low complexity" evidence="1">
    <location>
        <begin position="396"/>
        <end position="405"/>
    </location>
</feature>
<feature type="region of interest" description="Disordered" evidence="1">
    <location>
        <begin position="316"/>
        <end position="467"/>
    </location>
</feature>
<sequence length="467" mass="46398">MVAPWRTAALVAAAAALLACDGVVGSAWVARGEESGFLSSVEEEADDDGAEDEELGGASIESGPAALEHSSADAPQGRGSSTAGFRSGGGASSRGGDVAWDHRAAHRFESDGGRQSAGERGSAPGDDDRPLASAGEGSMGADGDDDGDEAGDGFGGRAEGAEPLNRRAERGRGTAESSSPSLADGYSDDEDNGDEDAPGAGSQSQDRSRSRQQQQQRQQQGSSEAGARASQQPPSGGHQHHRYRQGSHGRRHSLGDEVSPSGGGGAGAGVSSRSQPAGAPASVAPLPAASRAADGIPEPVYLDSAPAADAFFKQAASRAAELQARPPEEREERLPPTTSSDSGSGRGVPQSASAGGIEGSAGLRRDAERAVGSMDPTLAFAPPAEPAIDERRDDPASAAAIPALASEDESQSNFEASLDRDTTGMGGGAGGGVGGGGGELESALAGMRMGGGPADPSGALDPPGFAV</sequence>
<reference evidence="3" key="1">
    <citation type="submission" date="2019-07" db="EMBL/GenBank/DDBJ databases">
        <title>Genomes of Cafeteria roenbergensis.</title>
        <authorList>
            <person name="Fischer M.G."/>
            <person name="Hackl T."/>
            <person name="Roman M."/>
        </authorList>
    </citation>
    <scope>NUCLEOTIDE SEQUENCE [LARGE SCALE GENOMIC DNA]</scope>
    <source>
        <strain evidence="3">E4-10P</strain>
    </source>
</reference>
<feature type="compositionally biased region" description="Gly residues" evidence="1">
    <location>
        <begin position="424"/>
        <end position="439"/>
    </location>
</feature>
<feature type="compositionally biased region" description="Low complexity" evidence="1">
    <location>
        <begin position="316"/>
        <end position="325"/>
    </location>
</feature>
<feature type="region of interest" description="Disordered" evidence="1">
    <location>
        <begin position="37"/>
        <end position="285"/>
    </location>
</feature>
<dbReference type="PROSITE" id="PS51257">
    <property type="entry name" value="PROKAR_LIPOPROTEIN"/>
    <property type="match status" value="1"/>
</dbReference>
<proteinExistence type="predicted"/>
<evidence type="ECO:0000256" key="1">
    <source>
        <dbReference type="SAM" id="MobiDB-lite"/>
    </source>
</evidence>
<dbReference type="AlphaFoldDB" id="A0A5A8DHM2"/>
<keyword evidence="2" id="KW-0732">Signal</keyword>
<dbReference type="Proteomes" id="UP000322899">
    <property type="component" value="Unassembled WGS sequence"/>
</dbReference>
<feature type="compositionally biased region" description="Acidic residues" evidence="1">
    <location>
        <begin position="41"/>
        <end position="55"/>
    </location>
</feature>
<gene>
    <name evidence="3" type="ORF">FNF27_07705</name>
</gene>
<comment type="caution">
    <text evidence="3">The sequence shown here is derived from an EMBL/GenBank/DDBJ whole genome shotgun (WGS) entry which is preliminary data.</text>
</comment>
<feature type="signal peptide" evidence="2">
    <location>
        <begin position="1"/>
        <end position="25"/>
    </location>
</feature>
<feature type="compositionally biased region" description="Low complexity" evidence="1">
    <location>
        <begin position="211"/>
        <end position="223"/>
    </location>
</feature>
<feature type="compositionally biased region" description="Basic residues" evidence="1">
    <location>
        <begin position="238"/>
        <end position="252"/>
    </location>
</feature>
<feature type="compositionally biased region" description="Basic and acidic residues" evidence="1">
    <location>
        <begin position="99"/>
        <end position="112"/>
    </location>
</feature>
<feature type="compositionally biased region" description="Basic and acidic residues" evidence="1">
    <location>
        <begin position="164"/>
        <end position="173"/>
    </location>
</feature>
<feature type="compositionally biased region" description="Low complexity" evidence="1">
    <location>
        <begin position="132"/>
        <end position="141"/>
    </location>
</feature>
<protein>
    <submittedName>
        <fullName evidence="3">Uncharacterized protein</fullName>
    </submittedName>
</protein>
<dbReference type="EMBL" id="VLTO01000097">
    <property type="protein sequence ID" value="KAA0165013.1"/>
    <property type="molecule type" value="Genomic_DNA"/>
</dbReference>
<organism evidence="3">
    <name type="scientific">Cafeteria roenbergensis</name>
    <name type="common">Marine flagellate</name>
    <dbReference type="NCBI Taxonomy" id="33653"/>
    <lineage>
        <taxon>Eukaryota</taxon>
        <taxon>Sar</taxon>
        <taxon>Stramenopiles</taxon>
        <taxon>Bigyra</taxon>
        <taxon>Opalozoa</taxon>
        <taxon>Bicosoecida</taxon>
        <taxon>Cafeteriaceae</taxon>
        <taxon>Cafeteria</taxon>
    </lineage>
</organism>